<proteinExistence type="inferred from homology"/>
<dbReference type="Proteomes" id="UP000262825">
    <property type="component" value="Unassembled WGS sequence"/>
</dbReference>
<gene>
    <name evidence="17" type="ORF">SCODWIG_01602</name>
</gene>
<feature type="transmembrane region" description="Helical" evidence="15">
    <location>
        <begin position="175"/>
        <end position="193"/>
    </location>
</feature>
<feature type="transmembrane region" description="Helical" evidence="15">
    <location>
        <begin position="252"/>
        <end position="273"/>
    </location>
</feature>
<keyword evidence="11 15" id="KW-0472">Membrane</keyword>
<evidence type="ECO:0000256" key="8">
    <source>
        <dbReference type="ARBA" id="ARBA00022737"/>
    </source>
</evidence>
<dbReference type="InterPro" id="IPR016093">
    <property type="entry name" value="MIR_motif"/>
</dbReference>
<evidence type="ECO:0000256" key="4">
    <source>
        <dbReference type="ARBA" id="ARBA00012839"/>
    </source>
</evidence>
<evidence type="ECO:0000256" key="15">
    <source>
        <dbReference type="RuleBase" id="RU367007"/>
    </source>
</evidence>
<evidence type="ECO:0000313" key="17">
    <source>
        <dbReference type="EMBL" id="SSD59841.1"/>
    </source>
</evidence>
<feature type="domain" description="MIR" evidence="16">
    <location>
        <begin position="338"/>
        <end position="392"/>
    </location>
</feature>
<evidence type="ECO:0000256" key="9">
    <source>
        <dbReference type="ARBA" id="ARBA00022824"/>
    </source>
</evidence>
<dbReference type="InterPro" id="IPR036300">
    <property type="entry name" value="MIR_dom_sf"/>
</dbReference>
<dbReference type="InterPro" id="IPR032421">
    <property type="entry name" value="PMT_4TMC"/>
</dbReference>
<feature type="transmembrane region" description="Helical" evidence="15">
    <location>
        <begin position="697"/>
        <end position="717"/>
    </location>
</feature>
<comment type="similarity">
    <text evidence="3 15">Belongs to the glycosyltransferase 39 family.</text>
</comment>
<dbReference type="Gene3D" id="2.80.10.50">
    <property type="match status" value="1"/>
</dbReference>
<protein>
    <recommendedName>
        <fullName evidence="4 15">Dolichyl-phosphate-mannose--protein mannosyltransferase</fullName>
        <ecNumber evidence="4 15">2.4.1.109</ecNumber>
    </recommendedName>
</protein>
<dbReference type="AlphaFoldDB" id="A0A376B5B6"/>
<feature type="transmembrane region" description="Helical" evidence="15">
    <location>
        <begin position="600"/>
        <end position="621"/>
    </location>
</feature>
<feature type="transmembrane region" description="Helical" evidence="15">
    <location>
        <begin position="149"/>
        <end position="168"/>
    </location>
</feature>
<dbReference type="GO" id="GO:0004169">
    <property type="term" value="F:dolichyl-phosphate-mannose-protein mannosyltransferase activity"/>
    <property type="evidence" value="ECO:0007669"/>
    <property type="project" value="UniProtKB-UniRule"/>
</dbReference>
<evidence type="ECO:0000256" key="3">
    <source>
        <dbReference type="ARBA" id="ARBA00007222"/>
    </source>
</evidence>
<dbReference type="PANTHER" id="PTHR10050:SF50">
    <property type="entry name" value="DOLICHYL-PHOSPHATE-MANNOSE--PROTEIN MANNOSYLTRANSFERASE 1-RELATED"/>
    <property type="match status" value="1"/>
</dbReference>
<keyword evidence="10 15" id="KW-1133">Transmembrane helix</keyword>
<dbReference type="Pfam" id="PF02815">
    <property type="entry name" value="MIR"/>
    <property type="match status" value="1"/>
</dbReference>
<evidence type="ECO:0000256" key="10">
    <source>
        <dbReference type="ARBA" id="ARBA00022989"/>
    </source>
</evidence>
<dbReference type="EC" id="2.4.1.109" evidence="4 15"/>
<reference evidence="18" key="1">
    <citation type="submission" date="2018-06" db="EMBL/GenBank/DDBJ databases">
        <authorList>
            <person name="Guldener U."/>
        </authorList>
    </citation>
    <scope>NUCLEOTIDE SEQUENCE [LARGE SCALE GENOMIC DNA]</scope>
    <source>
        <strain evidence="18">UTAD17</strain>
    </source>
</reference>
<evidence type="ECO:0000256" key="1">
    <source>
        <dbReference type="ARBA" id="ARBA00004477"/>
    </source>
</evidence>
<feature type="domain" description="MIR" evidence="16">
    <location>
        <begin position="472"/>
        <end position="526"/>
    </location>
</feature>
<dbReference type="UniPathway" id="UPA00378"/>
<evidence type="ECO:0000256" key="7">
    <source>
        <dbReference type="ARBA" id="ARBA00022692"/>
    </source>
</evidence>
<evidence type="ECO:0000256" key="12">
    <source>
        <dbReference type="ARBA" id="ARBA00023180"/>
    </source>
</evidence>
<evidence type="ECO:0000256" key="11">
    <source>
        <dbReference type="ARBA" id="ARBA00023136"/>
    </source>
</evidence>
<feature type="transmembrane region" description="Helical" evidence="15">
    <location>
        <begin position="672"/>
        <end position="690"/>
    </location>
</feature>
<sequence>MSKNRTSKENNISSAKENKDNVYTLTYDPVVDFDFKKGPERPFIVTAPPKKISALRTPNSLVEWFGIALLMGITLFVRLYNLSYPDSVVFDEVHFGKFASKYIRGSFFFDVHPPLAKLLFAGVGSLAGFRGDFDFENIGDFFPSTTPYVAMRFFAGICGSLTVLFMYLTLRCSGVKPWISFLASFCFILENAFVTISRYILLDSPMVCFIAAAAYAYKRFELYNETSFKAIKSLICCGIALGLSLSSKWVGLFTISWVGVLCALKLWFMLGDLNRPVCATIKSAGLLASLLLGIPLVIYLFSFYIHFQTLIYDSEASSFFSSAFRSTLINNQIPKNILADVGVGSTITIRHVNTMGGYLHSHDIPYESGSEQQQITLYPHLDMNNDWLVELYDEPNVVPTSFQNITDGTKIKLKHVSTQHRLHSHDHKPPVSENADWQKEVSCYGFEGFAGDGNDDFIVEIDKDASVPGPAQERVRAIQTKFRLRHAMTGCLLFSHDVKLPKVGQQEVTCATQGLPSLTLWYVENNENPLLPADAERVSYPTPSFFEKTIESHKKMWSINNGLTESHVYESQPFSWPFLTRGISYWSKDHRQVYLLGNAVMWYLTTATVAIFAVILFTELIRYQLGYGLPTNKEVINFHIQSFHYLLGWTLHYVPFFLMGRQLFLHHYLPSYYFGIMAFAHLLNLLVTYLPNKHQAYRFVGNAVVVCFTSAVVYFFIKHQALGYGTPDTQSSCSANQWFKGWDYACDNYLANLTDYDNLELSKPTGTLVNSVSPTDNLVNGNIIVETTTVKENDEPIDLDSVLGDNNPKKFIDQAGNEIDPKVAIEMLKKQEGSIVKVEKQKNVAQ</sequence>
<name>A0A376B5B6_9ASCO</name>
<feature type="transmembrane region" description="Helical" evidence="15">
    <location>
        <begin position="285"/>
        <end position="307"/>
    </location>
</feature>
<dbReference type="Pfam" id="PF02366">
    <property type="entry name" value="PMT"/>
    <property type="match status" value="1"/>
</dbReference>
<comment type="subcellular location">
    <subcellularLocation>
        <location evidence="1 15">Endoplasmic reticulum membrane</location>
        <topology evidence="1 15">Multi-pass membrane protein</topology>
    </subcellularLocation>
</comment>
<evidence type="ECO:0000313" key="18">
    <source>
        <dbReference type="Proteomes" id="UP000262825"/>
    </source>
</evidence>
<dbReference type="Pfam" id="PF16192">
    <property type="entry name" value="PMT_4TMC"/>
    <property type="match status" value="1"/>
</dbReference>
<dbReference type="PANTHER" id="PTHR10050">
    <property type="entry name" value="DOLICHYL-PHOSPHATE-MANNOSE--PROTEIN MANNOSYLTRANSFERASE"/>
    <property type="match status" value="1"/>
</dbReference>
<dbReference type="EMBL" id="UFAJ01000214">
    <property type="protein sequence ID" value="SSD59841.1"/>
    <property type="molecule type" value="Genomic_DNA"/>
</dbReference>
<comment type="function">
    <text evidence="15">Transfers mannose from Dol-P-mannose to Ser or Thr residues on proteins.</text>
</comment>
<evidence type="ECO:0000256" key="6">
    <source>
        <dbReference type="ARBA" id="ARBA00022679"/>
    </source>
</evidence>
<feature type="transmembrane region" description="Helical" evidence="15">
    <location>
        <begin position="642"/>
        <end position="660"/>
    </location>
</feature>
<dbReference type="PROSITE" id="PS50919">
    <property type="entry name" value="MIR"/>
    <property type="match status" value="3"/>
</dbReference>
<dbReference type="VEuPathDB" id="FungiDB:SCODWIG_01602"/>
<keyword evidence="12" id="KW-0325">Glycoprotein</keyword>
<dbReference type="GO" id="GO:0005789">
    <property type="term" value="C:endoplasmic reticulum membrane"/>
    <property type="evidence" value="ECO:0007669"/>
    <property type="project" value="UniProtKB-SubCell"/>
</dbReference>
<keyword evidence="5 15" id="KW-0328">Glycosyltransferase</keyword>
<feature type="transmembrane region" description="Helical" evidence="15">
    <location>
        <begin position="61"/>
        <end position="80"/>
    </location>
</feature>
<comment type="pathway">
    <text evidence="2 15">Protein modification; protein glycosylation.</text>
</comment>
<keyword evidence="8" id="KW-0677">Repeat</keyword>
<evidence type="ECO:0000259" key="16">
    <source>
        <dbReference type="PROSITE" id="PS50919"/>
    </source>
</evidence>
<accession>A0A376B5B6</accession>
<comment type="catalytic activity">
    <reaction evidence="14 15">
        <text>a di-trans,poly-cis-dolichyl beta-D-mannosyl phosphate + L-seryl-[protein] = 3-O-(alpha-D-mannosyl)-L-seryl-[protein] + a di-trans,poly-cis-dolichyl phosphate + H(+)</text>
        <dbReference type="Rhea" id="RHEA:17377"/>
        <dbReference type="Rhea" id="RHEA-COMP:9863"/>
        <dbReference type="Rhea" id="RHEA-COMP:13546"/>
        <dbReference type="Rhea" id="RHEA-COMP:19498"/>
        <dbReference type="Rhea" id="RHEA-COMP:19501"/>
        <dbReference type="ChEBI" id="CHEBI:15378"/>
        <dbReference type="ChEBI" id="CHEBI:29999"/>
        <dbReference type="ChEBI" id="CHEBI:57683"/>
        <dbReference type="ChEBI" id="CHEBI:58211"/>
        <dbReference type="ChEBI" id="CHEBI:137321"/>
        <dbReference type="EC" id="2.4.1.109"/>
    </reaction>
</comment>
<dbReference type="InterPro" id="IPR003342">
    <property type="entry name" value="ArnT-like_N"/>
</dbReference>
<evidence type="ECO:0000256" key="5">
    <source>
        <dbReference type="ARBA" id="ARBA00022676"/>
    </source>
</evidence>
<keyword evidence="9 15" id="KW-0256">Endoplasmic reticulum</keyword>
<keyword evidence="6 15" id="KW-0808">Transferase</keyword>
<keyword evidence="7 15" id="KW-0812">Transmembrane</keyword>
<organism evidence="17 18">
    <name type="scientific">Saccharomycodes ludwigii</name>
    <dbReference type="NCBI Taxonomy" id="36035"/>
    <lineage>
        <taxon>Eukaryota</taxon>
        <taxon>Fungi</taxon>
        <taxon>Dikarya</taxon>
        <taxon>Ascomycota</taxon>
        <taxon>Saccharomycotina</taxon>
        <taxon>Saccharomycetes</taxon>
        <taxon>Saccharomycodales</taxon>
        <taxon>Saccharomycodaceae</taxon>
        <taxon>Saccharomycodes</taxon>
    </lineage>
</organism>
<dbReference type="InterPro" id="IPR027005">
    <property type="entry name" value="PMT-like"/>
</dbReference>
<evidence type="ECO:0000256" key="14">
    <source>
        <dbReference type="ARBA" id="ARBA00045102"/>
    </source>
</evidence>
<dbReference type="CDD" id="cd23283">
    <property type="entry name" value="beta-trefoil_MIR_PMT1-like"/>
    <property type="match status" value="1"/>
</dbReference>
<keyword evidence="18" id="KW-1185">Reference proteome</keyword>
<feature type="domain" description="MIR" evidence="16">
    <location>
        <begin position="402"/>
        <end position="462"/>
    </location>
</feature>
<evidence type="ECO:0000256" key="13">
    <source>
        <dbReference type="ARBA" id="ARBA00045085"/>
    </source>
</evidence>
<dbReference type="SUPFAM" id="SSF82109">
    <property type="entry name" value="MIR domain"/>
    <property type="match status" value="1"/>
</dbReference>
<comment type="catalytic activity">
    <reaction evidence="13 15">
        <text>a di-trans,poly-cis-dolichyl beta-D-mannosyl phosphate + L-threonyl-[protein] = 3-O-(alpha-D-mannosyl)-L-threonyl-[protein] + a di-trans,poly-cis-dolichyl phosphate + H(+)</text>
        <dbReference type="Rhea" id="RHEA:53396"/>
        <dbReference type="Rhea" id="RHEA-COMP:11060"/>
        <dbReference type="Rhea" id="RHEA-COMP:13547"/>
        <dbReference type="Rhea" id="RHEA-COMP:19498"/>
        <dbReference type="Rhea" id="RHEA-COMP:19501"/>
        <dbReference type="ChEBI" id="CHEBI:15378"/>
        <dbReference type="ChEBI" id="CHEBI:30013"/>
        <dbReference type="ChEBI" id="CHEBI:57683"/>
        <dbReference type="ChEBI" id="CHEBI:58211"/>
        <dbReference type="ChEBI" id="CHEBI:137323"/>
        <dbReference type="EC" id="2.4.1.109"/>
    </reaction>
</comment>
<dbReference type="SMART" id="SM00472">
    <property type="entry name" value="MIR"/>
    <property type="match status" value="3"/>
</dbReference>
<evidence type="ECO:0000256" key="2">
    <source>
        <dbReference type="ARBA" id="ARBA00004922"/>
    </source>
</evidence>